<feature type="chain" id="PRO_5004975263" description="TRAF-type domain-containing protein" evidence="1">
    <location>
        <begin position="17"/>
        <end position="198"/>
    </location>
</feature>
<proteinExistence type="predicted"/>
<reference evidence="2 3" key="1">
    <citation type="journal article" date="2013" name="Curr. Biol.">
        <title>The Genome of the Foraminiferan Reticulomyxa filosa.</title>
        <authorList>
            <person name="Glockner G."/>
            <person name="Hulsmann N."/>
            <person name="Schleicher M."/>
            <person name="Noegel A.A."/>
            <person name="Eichinger L."/>
            <person name="Gallinger C."/>
            <person name="Pawlowski J."/>
            <person name="Sierra R."/>
            <person name="Euteneuer U."/>
            <person name="Pillet L."/>
            <person name="Moustafa A."/>
            <person name="Platzer M."/>
            <person name="Groth M."/>
            <person name="Szafranski K."/>
            <person name="Schliwa M."/>
        </authorList>
    </citation>
    <scope>NUCLEOTIDE SEQUENCE [LARGE SCALE GENOMIC DNA]</scope>
</reference>
<dbReference type="EMBL" id="ASPP01022162">
    <property type="protein sequence ID" value="ETO11681.1"/>
    <property type="molecule type" value="Genomic_DNA"/>
</dbReference>
<dbReference type="Proteomes" id="UP000023152">
    <property type="component" value="Unassembled WGS sequence"/>
</dbReference>
<keyword evidence="1" id="KW-0732">Signal</keyword>
<evidence type="ECO:0000313" key="3">
    <source>
        <dbReference type="Proteomes" id="UP000023152"/>
    </source>
</evidence>
<evidence type="ECO:0000313" key="2">
    <source>
        <dbReference type="EMBL" id="ETO11681.1"/>
    </source>
</evidence>
<evidence type="ECO:0008006" key="4">
    <source>
        <dbReference type="Google" id="ProtNLM"/>
    </source>
</evidence>
<organism evidence="2 3">
    <name type="scientific">Reticulomyxa filosa</name>
    <dbReference type="NCBI Taxonomy" id="46433"/>
    <lineage>
        <taxon>Eukaryota</taxon>
        <taxon>Sar</taxon>
        <taxon>Rhizaria</taxon>
        <taxon>Retaria</taxon>
        <taxon>Foraminifera</taxon>
        <taxon>Monothalamids</taxon>
        <taxon>Reticulomyxidae</taxon>
        <taxon>Reticulomyxa</taxon>
    </lineage>
</organism>
<dbReference type="AlphaFoldDB" id="X6MDC5"/>
<gene>
    <name evidence="2" type="ORF">RFI_25693</name>
</gene>
<protein>
    <recommendedName>
        <fullName evidence="4">TRAF-type domain-containing protein</fullName>
    </recommendedName>
</protein>
<name>X6MDC5_RETFI</name>
<comment type="caution">
    <text evidence="2">The sequence shown here is derived from an EMBL/GenBank/DDBJ whole genome shotgun (WGS) entry which is preliminary data.</text>
</comment>
<sequence>MSYFVVILFQLELIDCWFKPFGCNNICIRKSLNDHLIKNMKQHFDLDDVRQFEANICQLKEENADLKIENRILKNEICNMIEINKEIQDDIMSKEEKELDKKETYQFATISLPFAFNLFRSSLKLIKTFCGHTGRVYVLIIQHLMVINSFVLDHKIKCFFNYSDNVICSSTDKIIGFDISKIIDNYKYSMDILSYWWY</sequence>
<evidence type="ECO:0000256" key="1">
    <source>
        <dbReference type="SAM" id="SignalP"/>
    </source>
</evidence>
<feature type="signal peptide" evidence="1">
    <location>
        <begin position="1"/>
        <end position="16"/>
    </location>
</feature>
<keyword evidence="3" id="KW-1185">Reference proteome</keyword>
<accession>X6MDC5</accession>